<accession>A0AAD9PXI6</accession>
<dbReference type="Pfam" id="PF08477">
    <property type="entry name" value="Roc"/>
    <property type="match status" value="1"/>
</dbReference>
<keyword evidence="2" id="KW-1185">Reference proteome</keyword>
<dbReference type="SUPFAM" id="SSF52540">
    <property type="entry name" value="P-loop containing nucleoside triphosphate hydrolases"/>
    <property type="match status" value="1"/>
</dbReference>
<protein>
    <submittedName>
        <fullName evidence="1">Uncharacterized protein</fullName>
    </submittedName>
</protein>
<reference evidence="1" key="1">
    <citation type="journal article" date="2023" name="G3 (Bethesda)">
        <title>Whole genome assembly and annotation of the endangered Caribbean coral Acropora cervicornis.</title>
        <authorList>
            <person name="Selwyn J.D."/>
            <person name="Vollmer S.V."/>
        </authorList>
    </citation>
    <scope>NUCLEOTIDE SEQUENCE</scope>
    <source>
        <strain evidence="1">K2</strain>
    </source>
</reference>
<evidence type="ECO:0000313" key="2">
    <source>
        <dbReference type="Proteomes" id="UP001249851"/>
    </source>
</evidence>
<dbReference type="Proteomes" id="UP001249851">
    <property type="component" value="Unassembled WGS sequence"/>
</dbReference>
<gene>
    <name evidence="1" type="ORF">P5673_028421</name>
</gene>
<dbReference type="EMBL" id="JARQWQ010000105">
    <property type="protein sequence ID" value="KAK2550898.1"/>
    <property type="molecule type" value="Genomic_DNA"/>
</dbReference>
<comment type="caution">
    <text evidence="1">The sequence shown here is derived from an EMBL/GenBank/DDBJ whole genome shotgun (WGS) entry which is preliminary data.</text>
</comment>
<dbReference type="Gene3D" id="3.40.50.300">
    <property type="entry name" value="P-loop containing nucleotide triphosphate hydrolases"/>
    <property type="match status" value="1"/>
</dbReference>
<evidence type="ECO:0000313" key="1">
    <source>
        <dbReference type="EMBL" id="KAK2550898.1"/>
    </source>
</evidence>
<reference evidence="1" key="2">
    <citation type="journal article" date="2023" name="Science">
        <title>Genomic signatures of disease resistance in endangered staghorn corals.</title>
        <authorList>
            <person name="Vollmer S.V."/>
            <person name="Selwyn J.D."/>
            <person name="Despard B.A."/>
            <person name="Roesel C.L."/>
        </authorList>
    </citation>
    <scope>NUCLEOTIDE SEQUENCE</scope>
    <source>
        <strain evidence="1">K2</strain>
    </source>
</reference>
<proteinExistence type="predicted"/>
<dbReference type="InterPro" id="IPR027417">
    <property type="entry name" value="P-loop_NTPase"/>
</dbReference>
<organism evidence="1 2">
    <name type="scientific">Acropora cervicornis</name>
    <name type="common">Staghorn coral</name>
    <dbReference type="NCBI Taxonomy" id="6130"/>
    <lineage>
        <taxon>Eukaryota</taxon>
        <taxon>Metazoa</taxon>
        <taxon>Cnidaria</taxon>
        <taxon>Anthozoa</taxon>
        <taxon>Hexacorallia</taxon>
        <taxon>Scleractinia</taxon>
        <taxon>Astrocoeniina</taxon>
        <taxon>Acroporidae</taxon>
        <taxon>Acropora</taxon>
    </lineage>
</organism>
<dbReference type="PANTHER" id="PTHR47508">
    <property type="entry name" value="SAM DOMAIN-CONTAINING PROTEIN-RELATED"/>
    <property type="match status" value="1"/>
</dbReference>
<name>A0AAD9PXI6_ACRCE</name>
<sequence>MKSGKVKVYRGRIMLLGQDRAGKTSLKKSLLGLPFDPKEESTVGVDRSKCELEVDEVQNWMPSKRKKREMSEFEEEIARFIVKDLRETKANDSDSTAADPNVEEVKV</sequence>
<dbReference type="AlphaFoldDB" id="A0AAD9PXI6"/>
<dbReference type="PANTHER" id="PTHR47508:SF1">
    <property type="entry name" value="NON-SPECIFIC SERINE_THREONINE PROTEIN KINASE"/>
    <property type="match status" value="1"/>
</dbReference>